<dbReference type="GeneID" id="115989053"/>
<feature type="region of interest" description="Disordered" evidence="6">
    <location>
        <begin position="115"/>
        <end position="183"/>
    </location>
</feature>
<dbReference type="PANTHER" id="PTHR47553:SF1">
    <property type="entry name" value="RING_FYVE_PHD ZINC FINGER SUPERFAMILY PROTEIN"/>
    <property type="match status" value="1"/>
</dbReference>
<evidence type="ECO:0000256" key="5">
    <source>
        <dbReference type="SAM" id="Coils"/>
    </source>
</evidence>
<feature type="region of interest" description="Disordered" evidence="6">
    <location>
        <begin position="233"/>
        <end position="262"/>
    </location>
</feature>
<dbReference type="EMBL" id="LRBV02000005">
    <property type="status" value="NOT_ANNOTATED_CDS"/>
    <property type="molecule type" value="Genomic_DNA"/>
</dbReference>
<keyword evidence="5" id="KW-0175">Coiled coil</keyword>
<feature type="domain" description="FYVE-type" evidence="7">
    <location>
        <begin position="19"/>
        <end position="78"/>
    </location>
</feature>
<dbReference type="FunCoup" id="A0A7N2R5M7">
    <property type="interactions" value="1956"/>
</dbReference>
<evidence type="ECO:0000256" key="1">
    <source>
        <dbReference type="ARBA" id="ARBA00022723"/>
    </source>
</evidence>
<dbReference type="InParanoid" id="A0A7N2R5M7"/>
<feature type="coiled-coil region" evidence="5">
    <location>
        <begin position="332"/>
        <end position="362"/>
    </location>
</feature>
<feature type="compositionally biased region" description="Basic and acidic residues" evidence="6">
    <location>
        <begin position="243"/>
        <end position="253"/>
    </location>
</feature>
<evidence type="ECO:0000256" key="4">
    <source>
        <dbReference type="PROSITE-ProRule" id="PRU00091"/>
    </source>
</evidence>
<dbReference type="RefSeq" id="XP_030968571.1">
    <property type="nucleotide sequence ID" value="XM_031112711.1"/>
</dbReference>
<feature type="compositionally biased region" description="Polar residues" evidence="6">
    <location>
        <begin position="129"/>
        <end position="149"/>
    </location>
</feature>
<dbReference type="InterPro" id="IPR011011">
    <property type="entry name" value="Znf_FYVE_PHD"/>
</dbReference>
<keyword evidence="9" id="KW-1185">Reference proteome</keyword>
<dbReference type="InterPro" id="IPR000306">
    <property type="entry name" value="Znf_FYVE"/>
</dbReference>
<evidence type="ECO:0000256" key="3">
    <source>
        <dbReference type="ARBA" id="ARBA00022833"/>
    </source>
</evidence>
<evidence type="ECO:0000256" key="2">
    <source>
        <dbReference type="ARBA" id="ARBA00022771"/>
    </source>
</evidence>
<feature type="region of interest" description="Disordered" evidence="6">
    <location>
        <begin position="972"/>
        <end position="1000"/>
    </location>
</feature>
<dbReference type="OrthoDB" id="660555at2759"/>
<dbReference type="Proteomes" id="UP000594261">
    <property type="component" value="Chromosome 5"/>
</dbReference>
<feature type="region of interest" description="Disordered" evidence="6">
    <location>
        <begin position="619"/>
        <end position="639"/>
    </location>
</feature>
<name>A0A7N2R5M7_QUELO</name>
<protein>
    <recommendedName>
        <fullName evidence="7">FYVE-type domain-containing protein</fullName>
    </recommendedName>
</protein>
<feature type="compositionally biased region" description="Polar residues" evidence="6">
    <location>
        <begin position="1141"/>
        <end position="1155"/>
    </location>
</feature>
<dbReference type="CDD" id="cd00065">
    <property type="entry name" value="FYVE_like_SF"/>
    <property type="match status" value="1"/>
</dbReference>
<evidence type="ECO:0000313" key="9">
    <source>
        <dbReference type="Proteomes" id="UP000594261"/>
    </source>
</evidence>
<keyword evidence="3" id="KW-0862">Zinc</keyword>
<dbReference type="PANTHER" id="PTHR47553">
    <property type="entry name" value="MYOSIN-11"/>
    <property type="match status" value="1"/>
</dbReference>
<reference evidence="8" key="2">
    <citation type="submission" date="2021-01" db="UniProtKB">
        <authorList>
            <consortium name="EnsemblPlants"/>
        </authorList>
    </citation>
    <scope>IDENTIFICATION</scope>
</reference>
<evidence type="ECO:0000313" key="8">
    <source>
        <dbReference type="EnsemblPlants" id="QL05p077365:mrna"/>
    </source>
</evidence>
<dbReference type="SUPFAM" id="SSF48452">
    <property type="entry name" value="TPR-like"/>
    <property type="match status" value="1"/>
</dbReference>
<feature type="region of interest" description="Disordered" evidence="6">
    <location>
        <begin position="1260"/>
        <end position="1281"/>
    </location>
</feature>
<dbReference type="EnsemblPlants" id="QL05p077365:mrna">
    <property type="protein sequence ID" value="QL05p077365:mrna"/>
    <property type="gene ID" value="QL05p077365"/>
</dbReference>
<dbReference type="Gene3D" id="3.30.40.10">
    <property type="entry name" value="Zinc/RING finger domain, C3HC4 (zinc finger)"/>
    <property type="match status" value="1"/>
</dbReference>
<dbReference type="InterPro" id="IPR013083">
    <property type="entry name" value="Znf_RING/FYVE/PHD"/>
</dbReference>
<keyword evidence="2 4" id="KW-0863">Zinc-finger</keyword>
<dbReference type="SMART" id="SM00064">
    <property type="entry name" value="FYVE"/>
    <property type="match status" value="1"/>
</dbReference>
<feature type="coiled-coil region" evidence="5">
    <location>
        <begin position="693"/>
        <end position="720"/>
    </location>
</feature>
<keyword evidence="1" id="KW-0479">Metal-binding</keyword>
<proteinExistence type="predicted"/>
<evidence type="ECO:0000259" key="7">
    <source>
        <dbReference type="PROSITE" id="PS50178"/>
    </source>
</evidence>
<dbReference type="Gramene" id="QL05p077365:mrna">
    <property type="protein sequence ID" value="QL05p077365:mrna"/>
    <property type="gene ID" value="QL05p077365"/>
</dbReference>
<dbReference type="OMA" id="NSQLDQN"/>
<feature type="compositionally biased region" description="Acidic residues" evidence="6">
    <location>
        <begin position="630"/>
        <end position="639"/>
    </location>
</feature>
<feature type="coiled-coil region" evidence="5">
    <location>
        <begin position="481"/>
        <end position="508"/>
    </location>
</feature>
<reference evidence="8 9" key="1">
    <citation type="journal article" date="2016" name="G3 (Bethesda)">
        <title>First Draft Assembly and Annotation of the Genome of a California Endemic Oak Quercus lobata Nee (Fagaceae).</title>
        <authorList>
            <person name="Sork V.L."/>
            <person name="Fitz-Gibbon S.T."/>
            <person name="Puiu D."/>
            <person name="Crepeau M."/>
            <person name="Gugger P.F."/>
            <person name="Sherman R."/>
            <person name="Stevens K."/>
            <person name="Langley C.H."/>
            <person name="Pellegrini M."/>
            <person name="Salzberg S.L."/>
        </authorList>
    </citation>
    <scope>NUCLEOTIDE SEQUENCE [LARGE SCALE GENOMIC DNA]</scope>
    <source>
        <strain evidence="8 9">cv. SW786</strain>
    </source>
</reference>
<dbReference type="InterPro" id="IPR017455">
    <property type="entry name" value="Znf_FYVE-rel"/>
</dbReference>
<feature type="region of interest" description="Disordered" evidence="6">
    <location>
        <begin position="85"/>
        <end position="104"/>
    </location>
</feature>
<organism evidence="8 9">
    <name type="scientific">Quercus lobata</name>
    <name type="common">Valley oak</name>
    <dbReference type="NCBI Taxonomy" id="97700"/>
    <lineage>
        <taxon>Eukaryota</taxon>
        <taxon>Viridiplantae</taxon>
        <taxon>Streptophyta</taxon>
        <taxon>Embryophyta</taxon>
        <taxon>Tracheophyta</taxon>
        <taxon>Spermatophyta</taxon>
        <taxon>Magnoliopsida</taxon>
        <taxon>eudicotyledons</taxon>
        <taxon>Gunneridae</taxon>
        <taxon>Pentapetalae</taxon>
        <taxon>rosids</taxon>
        <taxon>fabids</taxon>
        <taxon>Fagales</taxon>
        <taxon>Fagaceae</taxon>
        <taxon>Quercus</taxon>
    </lineage>
</organism>
<dbReference type="SMART" id="SM00028">
    <property type="entry name" value="TPR"/>
    <property type="match status" value="6"/>
</dbReference>
<dbReference type="Pfam" id="PF01363">
    <property type="entry name" value="FYVE"/>
    <property type="match status" value="1"/>
</dbReference>
<feature type="region of interest" description="Disordered" evidence="6">
    <location>
        <begin position="1132"/>
        <end position="1184"/>
    </location>
</feature>
<dbReference type="InterPro" id="IPR019734">
    <property type="entry name" value="TPR_rpt"/>
</dbReference>
<dbReference type="GO" id="GO:0008270">
    <property type="term" value="F:zinc ion binding"/>
    <property type="evidence" value="ECO:0007669"/>
    <property type="project" value="UniProtKB-KW"/>
</dbReference>
<dbReference type="SUPFAM" id="SSF57903">
    <property type="entry name" value="FYVE/PHD zinc finger"/>
    <property type="match status" value="1"/>
</dbReference>
<dbReference type="InterPro" id="IPR011990">
    <property type="entry name" value="TPR-like_helical_dom_sf"/>
</dbReference>
<dbReference type="KEGG" id="qlo:115989053"/>
<accession>A0A7N2R5M7</accession>
<dbReference type="PROSITE" id="PS50178">
    <property type="entry name" value="ZF_FYVE"/>
    <property type="match status" value="1"/>
</dbReference>
<gene>
    <name evidence="8" type="primary">LOC115989053</name>
</gene>
<sequence>MLEKIGLPAKPSLRGNTWVVDASHCQGCNSQFTFINRKHHCRRCGGLFCNSCTQQRMFLRGQGDSPVRICEPCKKLEEATRFEMRHGHKGRAGRGSSKLTSKDEDEVLNQILGSAREESFSSARESNSDLVSSIQRTTSSASCSNAQEVSTRDGEGEINRSISLDEPNHLKSEMGSASPEELRQRALEEKKKHKILKGEGKSEEALRAFKRGKELERQAEALEIYLRKSRKKVLSSGNMADSQNKDGPNESGRKNTIIPRVGKEKDDLAAELRELGWSDKDLFDEGKKSVNLSLEGELSSLIGEVSQKTNKDKGGGGIDKTEVVALKKKALLLKREGKLAEAKEELKQAKVLEKQLEEQELLAGAEEDSDDELSVLIRSMDNDKEEISVQYERGHGLNFDHLVGASDDLIVDGNLEVTDKDMEDPEIAAALQSFGWTEESIHPQNISHQSVPVDREAMLSEIHSLKREALNQKRAGNVAEAMTQLKRAKELERDLENFDSQEDEFIIQNPKVIQKHSTSLSADKFLNSTKVDDANVNARKDVDPKLAPKSRLTIQKELLSLKKKALALRREGRLDEAEEELKKGRALELQLEQMDDSFEVKATRVTVGRKDSDFSYKHTDINRNLPLGEGEGEDDVTDQDMLDPTYLSVLKNLGWTDEDNDFANSASKPSRQDDNHSVQIIEPSSTQSPSNTLVRASRSKAELQRELLNLKRKALALRRQGKAEEAEEVLSKTKALEAQIVEMEAPKREVQIESNRSTDENFKTLEGSSLEEVAEVHVTEKDMHDPATLSVLKNLGWNDEELAPVTMQEIRKQVSVSTHTADPSVIESSFDTPIAAAPRNKGEIQRELLGLKRKALALRHKGETEQADKTLRMAKVLEAQVEVLEAAKKEPLINVIEDKRPEPFELLVTHEKHGKSKDTFEVNKGSAPAAEITNKQVVESSMGLGRLESDTVNPPLRNADVSISLISQFTEENSSSSVKLGTPGEISPPENTKTEGADYIPPPGHSVNLMDLLTGDDWSYSHKPDEKQEKKLNFGSDNWSTTSSTTHLGSLTSAKGDLGWKDNVTTEKKEMVHADEKPNIYNASSVQGLTSQKNDSSLHQEILAHKRKAVALKREGKLTEAREELRKAKLLEKSLEEDNSQPKTAPSDVSKSNIHSVGKKDHGTSNLAPKPLSSRDRFKLQQESLGHKRRALKLRREGFTEEAEAEFELAKALETQLEELAESSGSKSETVDDVVVEDLLDPQLLSALKAIGLEDANMAEARVPERKEPSKPNVGKSEISTLERTQLEERIKAEKVKAVNLKRSGKQAEAIDALRRAKLFEKKLSALQ</sequence>
<evidence type="ECO:0000256" key="6">
    <source>
        <dbReference type="SAM" id="MobiDB-lite"/>
    </source>
</evidence>